<comment type="caution">
    <text evidence="5">The sequence shown here is derived from an EMBL/GenBank/DDBJ whole genome shotgun (WGS) entry which is preliminary data.</text>
</comment>
<evidence type="ECO:0000256" key="1">
    <source>
        <dbReference type="ARBA" id="ARBA00005750"/>
    </source>
</evidence>
<keyword evidence="3" id="KW-0378">Hydrolase</keyword>
<keyword evidence="6" id="KW-1185">Reference proteome</keyword>
<dbReference type="Gene3D" id="3.20.20.140">
    <property type="entry name" value="Metal-dependent hydrolases"/>
    <property type="match status" value="1"/>
</dbReference>
<comment type="similarity">
    <text evidence="1">Belongs to the metallo-dependent hydrolases superfamily. CpsB/CapC family.</text>
</comment>
<sequence>MFGLFGKRKNGKCFDATQLKVDMHSHLLPKIDDGSDSVKSSLEMISGLVELGYKQLITTPHIRWDVFRNTRDIIADRLEMIQTELLRNNINVSFWQRQSII</sequence>
<gene>
    <name evidence="5" type="ORF">MKP09_13730</name>
</gene>
<accession>A0ABS9SKK6</accession>
<evidence type="ECO:0000313" key="6">
    <source>
        <dbReference type="Proteomes" id="UP001202248"/>
    </source>
</evidence>
<name>A0ABS9SKK6_9BACT</name>
<dbReference type="PANTHER" id="PTHR39181">
    <property type="entry name" value="TYROSINE-PROTEIN PHOSPHATASE YWQE"/>
    <property type="match status" value="1"/>
</dbReference>
<dbReference type="Pfam" id="PF19567">
    <property type="entry name" value="CpsB_CapC"/>
    <property type="match status" value="1"/>
</dbReference>
<dbReference type="PANTHER" id="PTHR39181:SF1">
    <property type="entry name" value="TYROSINE-PROTEIN PHOSPHATASE YWQE"/>
    <property type="match status" value="1"/>
</dbReference>
<evidence type="ECO:0000256" key="3">
    <source>
        <dbReference type="ARBA" id="ARBA00022801"/>
    </source>
</evidence>
<dbReference type="InterPro" id="IPR016667">
    <property type="entry name" value="Caps_polysacc_synth_CpsB/CapC"/>
</dbReference>
<organism evidence="5 6">
    <name type="scientific">Niabella ginsengisoli</name>
    <dbReference type="NCBI Taxonomy" id="522298"/>
    <lineage>
        <taxon>Bacteria</taxon>
        <taxon>Pseudomonadati</taxon>
        <taxon>Bacteroidota</taxon>
        <taxon>Chitinophagia</taxon>
        <taxon>Chitinophagales</taxon>
        <taxon>Chitinophagaceae</taxon>
        <taxon>Niabella</taxon>
    </lineage>
</organism>
<proteinExistence type="inferred from homology"/>
<comment type="catalytic activity">
    <reaction evidence="4">
        <text>O-phospho-L-tyrosyl-[protein] + H2O = L-tyrosyl-[protein] + phosphate</text>
        <dbReference type="Rhea" id="RHEA:10684"/>
        <dbReference type="Rhea" id="RHEA-COMP:10136"/>
        <dbReference type="Rhea" id="RHEA-COMP:20101"/>
        <dbReference type="ChEBI" id="CHEBI:15377"/>
        <dbReference type="ChEBI" id="CHEBI:43474"/>
        <dbReference type="ChEBI" id="CHEBI:46858"/>
        <dbReference type="ChEBI" id="CHEBI:61978"/>
        <dbReference type="EC" id="3.1.3.48"/>
    </reaction>
</comment>
<dbReference type="EMBL" id="JAKWBL010000002">
    <property type="protein sequence ID" value="MCH5598890.1"/>
    <property type="molecule type" value="Genomic_DNA"/>
</dbReference>
<protein>
    <recommendedName>
        <fullName evidence="2">protein-tyrosine-phosphatase</fullName>
        <ecNumber evidence="2">3.1.3.48</ecNumber>
    </recommendedName>
</protein>
<dbReference type="Proteomes" id="UP001202248">
    <property type="component" value="Unassembled WGS sequence"/>
</dbReference>
<dbReference type="RefSeq" id="WP_240830556.1">
    <property type="nucleotide sequence ID" value="NZ_JAKWBL010000002.1"/>
</dbReference>
<dbReference type="EC" id="3.1.3.48" evidence="2"/>
<evidence type="ECO:0000313" key="5">
    <source>
        <dbReference type="EMBL" id="MCH5598890.1"/>
    </source>
</evidence>
<evidence type="ECO:0000256" key="2">
    <source>
        <dbReference type="ARBA" id="ARBA00013064"/>
    </source>
</evidence>
<evidence type="ECO:0000256" key="4">
    <source>
        <dbReference type="ARBA" id="ARBA00051722"/>
    </source>
</evidence>
<reference evidence="5 6" key="1">
    <citation type="submission" date="2022-02" db="EMBL/GenBank/DDBJ databases">
        <authorList>
            <person name="Min J."/>
        </authorList>
    </citation>
    <scope>NUCLEOTIDE SEQUENCE [LARGE SCALE GENOMIC DNA]</scope>
    <source>
        <strain evidence="5 6">GR10-1</strain>
    </source>
</reference>